<dbReference type="HOGENOM" id="CLU_2853784_0_0_1"/>
<evidence type="ECO:0000313" key="1">
    <source>
        <dbReference type="EMBL" id="EEE59454.1"/>
    </source>
</evidence>
<accession>A0A8J8XI27</accession>
<organism evidence="1">
    <name type="scientific">Oryza sativa subsp. japonica</name>
    <name type="common">Rice</name>
    <dbReference type="NCBI Taxonomy" id="39947"/>
    <lineage>
        <taxon>Eukaryota</taxon>
        <taxon>Viridiplantae</taxon>
        <taxon>Streptophyta</taxon>
        <taxon>Embryophyta</taxon>
        <taxon>Tracheophyta</taxon>
        <taxon>Spermatophyta</taxon>
        <taxon>Magnoliopsida</taxon>
        <taxon>Liliopsida</taxon>
        <taxon>Poales</taxon>
        <taxon>Poaceae</taxon>
        <taxon>BOP clade</taxon>
        <taxon>Oryzoideae</taxon>
        <taxon>Oryzeae</taxon>
        <taxon>Oryzinae</taxon>
        <taxon>Oryza</taxon>
        <taxon>Oryza sativa</taxon>
    </lineage>
</organism>
<dbReference type="AlphaFoldDB" id="A0A8J8XI27"/>
<reference evidence="1" key="1">
    <citation type="journal article" date="2005" name="PLoS Biol.">
        <title>The genomes of Oryza sativa: a history of duplications.</title>
        <authorList>
            <person name="Yu J."/>
            <person name="Wang J."/>
            <person name="Lin W."/>
            <person name="Li S."/>
            <person name="Li H."/>
            <person name="Zhou J."/>
            <person name="Ni P."/>
            <person name="Dong W."/>
            <person name="Hu S."/>
            <person name="Zeng C."/>
            <person name="Zhang J."/>
            <person name="Zhang Y."/>
            <person name="Li R."/>
            <person name="Xu Z."/>
            <person name="Li S."/>
            <person name="Li X."/>
            <person name="Zheng H."/>
            <person name="Cong L."/>
            <person name="Lin L."/>
            <person name="Yin J."/>
            <person name="Geng J."/>
            <person name="Li G."/>
            <person name="Shi J."/>
            <person name="Liu J."/>
            <person name="Lv H."/>
            <person name="Li J."/>
            <person name="Wang J."/>
            <person name="Deng Y."/>
            <person name="Ran L."/>
            <person name="Shi X."/>
            <person name="Wang X."/>
            <person name="Wu Q."/>
            <person name="Li C."/>
            <person name="Ren X."/>
            <person name="Wang J."/>
            <person name="Wang X."/>
            <person name="Li D."/>
            <person name="Liu D."/>
            <person name="Zhang X."/>
            <person name="Ji Z."/>
            <person name="Zhao W."/>
            <person name="Sun Y."/>
            <person name="Zhang Z."/>
            <person name="Bao J."/>
            <person name="Han Y."/>
            <person name="Dong L."/>
            <person name="Ji J."/>
            <person name="Chen P."/>
            <person name="Wu S."/>
            <person name="Liu J."/>
            <person name="Xiao Y."/>
            <person name="Bu D."/>
            <person name="Tan J."/>
            <person name="Yang L."/>
            <person name="Ye C."/>
            <person name="Zhang J."/>
            <person name="Xu J."/>
            <person name="Zhou Y."/>
            <person name="Yu Y."/>
            <person name="Zhang B."/>
            <person name="Zhuang S."/>
            <person name="Wei H."/>
            <person name="Liu B."/>
            <person name="Lei M."/>
            <person name="Yu H."/>
            <person name="Li Y."/>
            <person name="Xu H."/>
            <person name="Wei S."/>
            <person name="He X."/>
            <person name="Fang L."/>
            <person name="Zhang Z."/>
            <person name="Zhang Y."/>
            <person name="Huang X."/>
            <person name="Su Z."/>
            <person name="Tong W."/>
            <person name="Li J."/>
            <person name="Tong Z."/>
            <person name="Li S."/>
            <person name="Ye J."/>
            <person name="Wang L."/>
            <person name="Fang L."/>
            <person name="Lei T."/>
            <person name="Chen C."/>
            <person name="Chen H."/>
            <person name="Xu Z."/>
            <person name="Li H."/>
            <person name="Huang H."/>
            <person name="Zhang F."/>
            <person name="Xu H."/>
            <person name="Li N."/>
            <person name="Zhao C."/>
            <person name="Li S."/>
            <person name="Dong L."/>
            <person name="Huang Y."/>
            <person name="Li L."/>
            <person name="Xi Y."/>
            <person name="Qi Q."/>
            <person name="Li W."/>
            <person name="Zhang B."/>
            <person name="Hu W."/>
            <person name="Zhang Y."/>
            <person name="Tian X."/>
            <person name="Jiao Y."/>
            <person name="Liang X."/>
            <person name="Jin J."/>
            <person name="Gao L."/>
            <person name="Zheng W."/>
            <person name="Hao B."/>
            <person name="Liu S."/>
            <person name="Wang W."/>
            <person name="Yuan L."/>
            <person name="Cao M."/>
            <person name="McDermott J."/>
            <person name="Samudrala R."/>
            <person name="Wang J."/>
            <person name="Wong G.K."/>
            <person name="Yang H."/>
        </authorList>
    </citation>
    <scope>NUCLEOTIDE SEQUENCE [LARGE SCALE GENOMIC DNA]</scope>
</reference>
<name>A0A8J8XI27_ORYSJ</name>
<proteinExistence type="predicted"/>
<sequence>MQILRGGHPAVDTLKTNGKLRAGTKDKRHILLAASCFRMWCWWICQGRGRGYQWWNSSYPCFLRN</sequence>
<reference evidence="1" key="2">
    <citation type="submission" date="2008-12" db="EMBL/GenBank/DDBJ databases">
        <title>Improved gene annotation of the rice (Oryza sativa) genomes.</title>
        <authorList>
            <person name="Wang J."/>
            <person name="Li R."/>
            <person name="Fan W."/>
            <person name="Huang Q."/>
            <person name="Zhang J."/>
            <person name="Zhou Y."/>
            <person name="Hu Y."/>
            <person name="Zi S."/>
            <person name="Li J."/>
            <person name="Ni P."/>
            <person name="Zheng H."/>
            <person name="Zhang Y."/>
            <person name="Zhao M."/>
            <person name="Hao Q."/>
            <person name="McDermott J."/>
            <person name="Samudrala R."/>
            <person name="Kristiansen K."/>
            <person name="Wong G.K.-S."/>
        </authorList>
    </citation>
    <scope>NUCLEOTIDE SEQUENCE</scope>
</reference>
<protein>
    <submittedName>
        <fullName evidence="1">Uncharacterized protein</fullName>
    </submittedName>
</protein>
<dbReference type="EMBL" id="CM000140">
    <property type="protein sequence ID" value="EEE59454.1"/>
    <property type="molecule type" value="Genomic_DNA"/>
</dbReference>
<dbReference type="Proteomes" id="UP000007752">
    <property type="component" value="Chromosome 3"/>
</dbReference>
<gene>
    <name evidence="1" type="ORF">OsJ_11642</name>
</gene>
<dbReference type="Gramene" id="Os03t0597800-01">
    <property type="protein sequence ID" value="Os03t0597800-01"/>
    <property type="gene ID" value="Os03g0597800"/>
</dbReference>